<dbReference type="InterPro" id="IPR036397">
    <property type="entry name" value="RNaseH_sf"/>
</dbReference>
<organism evidence="3 4">
    <name type="scientific">Coffea arabica</name>
    <name type="common">Arabian coffee</name>
    <dbReference type="NCBI Taxonomy" id="13443"/>
    <lineage>
        <taxon>Eukaryota</taxon>
        <taxon>Viridiplantae</taxon>
        <taxon>Streptophyta</taxon>
        <taxon>Embryophyta</taxon>
        <taxon>Tracheophyta</taxon>
        <taxon>Spermatophyta</taxon>
        <taxon>Magnoliopsida</taxon>
        <taxon>eudicotyledons</taxon>
        <taxon>Gunneridae</taxon>
        <taxon>Pentapetalae</taxon>
        <taxon>asterids</taxon>
        <taxon>lamiids</taxon>
        <taxon>Gentianales</taxon>
        <taxon>Rubiaceae</taxon>
        <taxon>Ixoroideae</taxon>
        <taxon>Gardenieae complex</taxon>
        <taxon>Bertiereae - Coffeeae clade</taxon>
        <taxon>Coffeeae</taxon>
        <taxon>Coffea</taxon>
    </lineage>
</organism>
<dbReference type="Pfam" id="PF13456">
    <property type="entry name" value="RVT_3"/>
    <property type="match status" value="1"/>
</dbReference>
<reference evidence="4" key="1">
    <citation type="submission" date="2025-08" db="UniProtKB">
        <authorList>
            <consortium name="RefSeq"/>
        </authorList>
    </citation>
    <scope>IDENTIFICATION</scope>
    <source>
        <tissue evidence="4">Leaves</tissue>
    </source>
</reference>
<feature type="domain" description="RNase H type-1" evidence="2">
    <location>
        <begin position="7"/>
        <end position="97"/>
    </location>
</feature>
<dbReference type="SUPFAM" id="SSF53098">
    <property type="entry name" value="Ribonuclease H-like"/>
    <property type="match status" value="1"/>
</dbReference>
<name>A0ABM4V6Y6_COFAR</name>
<sequence>MCSYTLRFDFAASNNEVEYEAIIARLQLARKLGAGHILVHSDSQLVVCQILGKYEAREQVMHRYLSKVHQLIAHFESFEIQRIPRSQNKQADALSRLASTSFSDLSSCGSFSRVGIPKRSRIPRLSRRHLDGPLDSISQSGELSDDRAESRKLQRKAARYALRQNLLYKRSYLDPWLRCITPEEGQRILQDIHEGLCGAHVGYRMLVKKALLLGYF</sequence>
<protein>
    <recommendedName>
        <fullName evidence="2">RNase H type-1 domain-containing protein</fullName>
    </recommendedName>
</protein>
<evidence type="ECO:0000259" key="2">
    <source>
        <dbReference type="Pfam" id="PF13456"/>
    </source>
</evidence>
<dbReference type="InterPro" id="IPR012337">
    <property type="entry name" value="RNaseH-like_sf"/>
</dbReference>
<evidence type="ECO:0000313" key="4">
    <source>
        <dbReference type="RefSeq" id="XP_071915303.1"/>
    </source>
</evidence>
<accession>A0ABM4V6Y6</accession>
<dbReference type="GeneID" id="140011079"/>
<dbReference type="PANTHER" id="PTHR48475">
    <property type="entry name" value="RIBONUCLEASE H"/>
    <property type="match status" value="1"/>
</dbReference>
<dbReference type="Gene3D" id="1.10.340.70">
    <property type="match status" value="1"/>
</dbReference>
<dbReference type="Gene3D" id="3.30.420.10">
    <property type="entry name" value="Ribonuclease H-like superfamily/Ribonuclease H"/>
    <property type="match status" value="1"/>
</dbReference>
<gene>
    <name evidence="4" type="primary">LOC140011079</name>
</gene>
<dbReference type="CDD" id="cd09279">
    <property type="entry name" value="RNase_HI_like"/>
    <property type="match status" value="1"/>
</dbReference>
<evidence type="ECO:0000256" key="1">
    <source>
        <dbReference type="SAM" id="MobiDB-lite"/>
    </source>
</evidence>
<keyword evidence="3" id="KW-1185">Reference proteome</keyword>
<dbReference type="Proteomes" id="UP001652660">
    <property type="component" value="Chromosome 7e"/>
</dbReference>
<dbReference type="RefSeq" id="XP_071915303.1">
    <property type="nucleotide sequence ID" value="XM_072059202.1"/>
</dbReference>
<dbReference type="InterPro" id="IPR002156">
    <property type="entry name" value="RNaseH_domain"/>
</dbReference>
<evidence type="ECO:0000313" key="3">
    <source>
        <dbReference type="Proteomes" id="UP001652660"/>
    </source>
</evidence>
<feature type="region of interest" description="Disordered" evidence="1">
    <location>
        <begin position="130"/>
        <end position="149"/>
    </location>
</feature>
<dbReference type="PANTHER" id="PTHR48475:SF2">
    <property type="entry name" value="RIBONUCLEASE H"/>
    <property type="match status" value="1"/>
</dbReference>
<proteinExistence type="predicted"/>